<keyword evidence="2" id="KW-0808">Transferase</keyword>
<protein>
    <submittedName>
        <fullName evidence="2">Predicted glycosyltransferase</fullName>
    </submittedName>
</protein>
<dbReference type="OrthoDB" id="9771846at2"/>
<dbReference type="RefSeq" id="WP_082039843.1">
    <property type="nucleotide sequence ID" value="NZ_AP014568.1"/>
</dbReference>
<dbReference type="STRING" id="1458425.SRAA_0329"/>
<dbReference type="InterPro" id="IPR001173">
    <property type="entry name" value="Glyco_trans_2-like"/>
</dbReference>
<feature type="domain" description="Glycosyltransferase 2-like" evidence="1">
    <location>
        <begin position="24"/>
        <end position="125"/>
    </location>
</feature>
<dbReference type="Pfam" id="PF00535">
    <property type="entry name" value="Glycos_transf_2"/>
    <property type="match status" value="1"/>
</dbReference>
<name>A0A060NL15_9BURK</name>
<dbReference type="EMBL" id="AP014568">
    <property type="protein sequence ID" value="BAO80183.1"/>
    <property type="molecule type" value="Genomic_DNA"/>
</dbReference>
<dbReference type="PANTHER" id="PTHR43179:SF7">
    <property type="entry name" value="RHAMNOSYLTRANSFERASE WBBL"/>
    <property type="match status" value="1"/>
</dbReference>
<proteinExistence type="predicted"/>
<organism evidence="2 3">
    <name type="scientific">Serpentinimonas raichei</name>
    <dbReference type="NCBI Taxonomy" id="1458425"/>
    <lineage>
        <taxon>Bacteria</taxon>
        <taxon>Pseudomonadati</taxon>
        <taxon>Pseudomonadota</taxon>
        <taxon>Betaproteobacteria</taxon>
        <taxon>Burkholderiales</taxon>
        <taxon>Comamonadaceae</taxon>
        <taxon>Serpentinimonas</taxon>
    </lineage>
</organism>
<accession>A0A060NL15</accession>
<evidence type="ECO:0000313" key="2">
    <source>
        <dbReference type="EMBL" id="BAO80183.1"/>
    </source>
</evidence>
<gene>
    <name evidence="2" type="ORF">SRAA_0329</name>
</gene>
<sequence length="317" mass="34260">MQQPASAPTSLERVTVVIVSHHSAHCVAALAAQLSRCPHIVVVDNASADDTLAQFQRLLPQAQLIASPHNLGFGAANNLALAQVQTPLALLLNPDCEITEAAIVALLDAADCYPDAAVLAPQLLDNRGGPTLNYGWPRHLWAARGPGADGPCCVGAACGAVLLLRLEALREVGHFDTGFFLYYEDDDLCARLLAAQRPIVLLPEVRVPHRSRGSTRSPSPWRTEYGRGFHHAQSKLRYCAKYHGLARAQSQRRRWLALAVLNSLARLLLPVPRLLARALGRLIGLWRWQAASVERTGLVSTHGGSSATPPPRTPCKP</sequence>
<dbReference type="CDD" id="cd04186">
    <property type="entry name" value="GT_2_like_c"/>
    <property type="match status" value="1"/>
</dbReference>
<dbReference type="SUPFAM" id="SSF53448">
    <property type="entry name" value="Nucleotide-diphospho-sugar transferases"/>
    <property type="match status" value="1"/>
</dbReference>
<evidence type="ECO:0000259" key="1">
    <source>
        <dbReference type="Pfam" id="PF00535"/>
    </source>
</evidence>
<dbReference type="InterPro" id="IPR029044">
    <property type="entry name" value="Nucleotide-diphossugar_trans"/>
</dbReference>
<dbReference type="PANTHER" id="PTHR43179">
    <property type="entry name" value="RHAMNOSYLTRANSFERASE WBBL"/>
    <property type="match status" value="1"/>
</dbReference>
<evidence type="ECO:0000313" key="3">
    <source>
        <dbReference type="Proteomes" id="UP000067461"/>
    </source>
</evidence>
<dbReference type="Gene3D" id="3.90.550.10">
    <property type="entry name" value="Spore Coat Polysaccharide Biosynthesis Protein SpsA, Chain A"/>
    <property type="match status" value="1"/>
</dbReference>
<reference evidence="2 3" key="1">
    <citation type="journal article" date="2014" name="Nat. Commun.">
        <title>Physiological and genomic features of highly alkaliphilic hydrogen-utilizing Betaproteobacteria from a continental serpentinizing site.</title>
        <authorList>
            <person name="Suzuki S."/>
            <person name="Kuenen J.G."/>
            <person name="Schipper K."/>
            <person name="van der Velde S."/>
            <person name="Ishii S."/>
            <person name="Wu A."/>
            <person name="Sorokin D.Y."/>
            <person name="Tenney A."/>
            <person name="Meng X.Y."/>
            <person name="Morrill P.L."/>
            <person name="Kamagata Y."/>
            <person name="Muyzer G."/>
            <person name="Nealson K.H."/>
        </authorList>
    </citation>
    <scope>NUCLEOTIDE SEQUENCE [LARGE SCALE GENOMIC DNA]</scope>
    <source>
        <strain evidence="2 3">A1</strain>
    </source>
</reference>
<dbReference type="GO" id="GO:0016740">
    <property type="term" value="F:transferase activity"/>
    <property type="evidence" value="ECO:0007669"/>
    <property type="project" value="UniProtKB-KW"/>
</dbReference>
<dbReference type="Proteomes" id="UP000067461">
    <property type="component" value="Chromosome"/>
</dbReference>
<dbReference type="AlphaFoldDB" id="A0A060NL15"/>
<keyword evidence="3" id="KW-1185">Reference proteome</keyword>
<dbReference type="HOGENOM" id="CLU_023845_0_2_4"/>
<dbReference type="KEGG" id="cbaa:SRAA_0329"/>